<feature type="chain" id="PRO_5040251895" description="GH16 domain-containing protein" evidence="1">
    <location>
        <begin position="22"/>
        <end position="322"/>
    </location>
</feature>
<dbReference type="EMBL" id="LNZH02000121">
    <property type="protein sequence ID" value="OCB90701.1"/>
    <property type="molecule type" value="Genomic_DNA"/>
</dbReference>
<dbReference type="GO" id="GO:0009251">
    <property type="term" value="P:glucan catabolic process"/>
    <property type="evidence" value="ECO:0007669"/>
    <property type="project" value="TreeGrafter"/>
</dbReference>
<dbReference type="InterPro" id="IPR013320">
    <property type="entry name" value="ConA-like_dom_sf"/>
</dbReference>
<name>A0A9Q5I2W7_SANBA</name>
<sequence>MTCLCVLFAVSSLFLLPTASATSLSLRTEYQGSSFFDAWIFYSGTDTNTTGNVYFETRETAMSSELTYVSDGKAVIKVDNSTSGAGNSTYGRSSVKLYSEETVSQGSLVVLDATHVPYGCSVWPAFWLQGSNWPVDGEIDIFENVNLAQYNRYALHTTDGCKHPDNSSSTSIETGTLISTDCYNATNGNQGCVVEDPSTTSYGDDFYENGGGVFAMLWNDDGIKMWFFNRSSIPSDIEDSPDPDNWTTPTANWPNSSCDVSQFFGAQTITLHSKDITLCGNYAGSASVYEETCSGTCTDLIQEPSNYDTAYFEINYVRVFSR</sequence>
<dbReference type="GO" id="GO:0004553">
    <property type="term" value="F:hydrolase activity, hydrolyzing O-glycosyl compounds"/>
    <property type="evidence" value="ECO:0007669"/>
    <property type="project" value="InterPro"/>
</dbReference>
<dbReference type="CDD" id="cd02181">
    <property type="entry name" value="GH16_fungal_Lam16A_glucanase"/>
    <property type="match status" value="1"/>
</dbReference>
<accession>A0A9Q5I2W7</accession>
<evidence type="ECO:0000259" key="2">
    <source>
        <dbReference type="PROSITE" id="PS51762"/>
    </source>
</evidence>
<evidence type="ECO:0000313" key="4">
    <source>
        <dbReference type="Proteomes" id="UP000757232"/>
    </source>
</evidence>
<proteinExistence type="predicted"/>
<dbReference type="OrthoDB" id="192832at2759"/>
<feature type="signal peptide" evidence="1">
    <location>
        <begin position="1"/>
        <end position="21"/>
    </location>
</feature>
<reference evidence="3" key="1">
    <citation type="submission" date="2016-06" db="EMBL/GenBank/DDBJ databases">
        <title>Draft Genome sequence of the fungus Inonotus baumii.</title>
        <authorList>
            <person name="Zhu H."/>
            <person name="Lin W."/>
        </authorList>
    </citation>
    <scope>NUCLEOTIDE SEQUENCE</scope>
    <source>
        <strain evidence="3">821</strain>
    </source>
</reference>
<dbReference type="Gene3D" id="2.60.120.200">
    <property type="match status" value="1"/>
</dbReference>
<comment type="caution">
    <text evidence="3">The sequence shown here is derived from an EMBL/GenBank/DDBJ whole genome shotgun (WGS) entry which is preliminary data.</text>
</comment>
<protein>
    <recommendedName>
        <fullName evidence="2">GH16 domain-containing protein</fullName>
    </recommendedName>
</protein>
<evidence type="ECO:0000313" key="3">
    <source>
        <dbReference type="EMBL" id="OCB90701.1"/>
    </source>
</evidence>
<dbReference type="AlphaFoldDB" id="A0A9Q5I2W7"/>
<dbReference type="InterPro" id="IPR000757">
    <property type="entry name" value="Beta-glucanase-like"/>
</dbReference>
<evidence type="ECO:0000256" key="1">
    <source>
        <dbReference type="SAM" id="SignalP"/>
    </source>
</evidence>
<dbReference type="SUPFAM" id="SSF49899">
    <property type="entry name" value="Concanavalin A-like lectins/glucanases"/>
    <property type="match status" value="1"/>
</dbReference>
<gene>
    <name evidence="3" type="ORF">A7U60_g2063</name>
</gene>
<dbReference type="InterPro" id="IPR050546">
    <property type="entry name" value="Glycosyl_Hydrlase_16"/>
</dbReference>
<keyword evidence="1" id="KW-0732">Signal</keyword>
<feature type="domain" description="GH16" evidence="2">
    <location>
        <begin position="17"/>
        <end position="322"/>
    </location>
</feature>
<dbReference type="Pfam" id="PF26113">
    <property type="entry name" value="GH16_XgeA"/>
    <property type="match status" value="1"/>
</dbReference>
<keyword evidence="4" id="KW-1185">Reference proteome</keyword>
<dbReference type="PANTHER" id="PTHR10963:SF24">
    <property type="entry name" value="GLYCOSIDASE C21B10.07-RELATED"/>
    <property type="match status" value="1"/>
</dbReference>
<organism evidence="3 4">
    <name type="scientific">Sanghuangporus baumii</name>
    <name type="common">Phellinus baumii</name>
    <dbReference type="NCBI Taxonomy" id="108892"/>
    <lineage>
        <taxon>Eukaryota</taxon>
        <taxon>Fungi</taxon>
        <taxon>Dikarya</taxon>
        <taxon>Basidiomycota</taxon>
        <taxon>Agaricomycotina</taxon>
        <taxon>Agaricomycetes</taxon>
        <taxon>Hymenochaetales</taxon>
        <taxon>Hymenochaetaceae</taxon>
        <taxon>Sanghuangporus</taxon>
    </lineage>
</organism>
<dbReference type="PROSITE" id="PS51762">
    <property type="entry name" value="GH16_2"/>
    <property type="match status" value="1"/>
</dbReference>
<dbReference type="Proteomes" id="UP000757232">
    <property type="component" value="Unassembled WGS sequence"/>
</dbReference>
<dbReference type="PANTHER" id="PTHR10963">
    <property type="entry name" value="GLYCOSYL HYDROLASE-RELATED"/>
    <property type="match status" value="1"/>
</dbReference>